<evidence type="ECO:0000256" key="3">
    <source>
        <dbReference type="ARBA" id="ARBA00022692"/>
    </source>
</evidence>
<proteinExistence type="inferred from homology"/>
<comment type="subcellular location">
    <subcellularLocation>
        <location evidence="1">Membrane</location>
        <topology evidence="1">Multi-pass membrane protein</topology>
    </subcellularLocation>
</comment>
<evidence type="ECO:0000256" key="7">
    <source>
        <dbReference type="SAM" id="Phobius"/>
    </source>
</evidence>
<dbReference type="PANTHER" id="PTHR36964:SF1">
    <property type="entry name" value="PROTEIN-METHIONINE-SULFOXIDE REDUCTASE HEME-BINDING SUBUNIT MSRQ"/>
    <property type="match status" value="1"/>
</dbReference>
<keyword evidence="5" id="KW-0408">Iron</keyword>
<feature type="transmembrane region" description="Helical" evidence="7">
    <location>
        <begin position="176"/>
        <end position="195"/>
    </location>
</feature>
<feature type="transmembrane region" description="Helical" evidence="7">
    <location>
        <begin position="54"/>
        <end position="74"/>
    </location>
</feature>
<dbReference type="HAMAP" id="MF_01207">
    <property type="entry name" value="MsrQ"/>
    <property type="match status" value="1"/>
</dbReference>
<keyword evidence="6 7" id="KW-0472">Membrane</keyword>
<dbReference type="InterPro" id="IPR013130">
    <property type="entry name" value="Fe3_Rdtase_TM_dom"/>
</dbReference>
<evidence type="ECO:0000256" key="5">
    <source>
        <dbReference type="ARBA" id="ARBA00023004"/>
    </source>
</evidence>
<accession>A0A381UEC1</accession>
<keyword evidence="4 7" id="KW-1133">Transmembrane helix</keyword>
<feature type="transmembrane region" description="Helical" evidence="7">
    <location>
        <begin position="116"/>
        <end position="133"/>
    </location>
</feature>
<dbReference type="InterPro" id="IPR022837">
    <property type="entry name" value="MsrQ-like"/>
</dbReference>
<keyword evidence="3 7" id="KW-0812">Transmembrane</keyword>
<dbReference type="GO" id="GO:0020037">
    <property type="term" value="F:heme binding"/>
    <property type="evidence" value="ECO:0007669"/>
    <property type="project" value="TreeGrafter"/>
</dbReference>
<gene>
    <name evidence="9" type="ORF">METZ01_LOCUS79168</name>
</gene>
<evidence type="ECO:0000256" key="1">
    <source>
        <dbReference type="ARBA" id="ARBA00004141"/>
    </source>
</evidence>
<dbReference type="Pfam" id="PF01794">
    <property type="entry name" value="Ferric_reduct"/>
    <property type="match status" value="1"/>
</dbReference>
<organism evidence="9">
    <name type="scientific">marine metagenome</name>
    <dbReference type="NCBI Taxonomy" id="408172"/>
    <lineage>
        <taxon>unclassified sequences</taxon>
        <taxon>metagenomes</taxon>
        <taxon>ecological metagenomes</taxon>
    </lineage>
</organism>
<dbReference type="AlphaFoldDB" id="A0A381UEC1"/>
<dbReference type="GO" id="GO:0016679">
    <property type="term" value="F:oxidoreductase activity, acting on diphenols and related substances as donors"/>
    <property type="evidence" value="ECO:0007669"/>
    <property type="project" value="TreeGrafter"/>
</dbReference>
<reference evidence="9" key="1">
    <citation type="submission" date="2018-05" db="EMBL/GenBank/DDBJ databases">
        <authorList>
            <person name="Lanie J.A."/>
            <person name="Ng W.-L."/>
            <person name="Kazmierczak K.M."/>
            <person name="Andrzejewski T.M."/>
            <person name="Davidsen T.M."/>
            <person name="Wayne K.J."/>
            <person name="Tettelin H."/>
            <person name="Glass J.I."/>
            <person name="Rusch D."/>
            <person name="Podicherti R."/>
            <person name="Tsui H.-C.T."/>
            <person name="Winkler M.E."/>
        </authorList>
    </citation>
    <scope>NUCLEOTIDE SEQUENCE</scope>
</reference>
<sequence>MNRVPIAPLKIIACLACLAPFAWLLLRAFAIGPLDLGANPVEEVLHTLGKSGLNILLITLTITPLRRLTGLHWLVALRRMLGLFSFAYLSLHFLTYITLDWGFAWNSLIVDIIARPYITVGFTGLVLMLPLAVTSTNRMQRRLGRKWVKLHRLIYVIAPLGVLHFYWQGIRDPFEPLVYVGIVTLLLGLRILYWVGKQRMIRKS</sequence>
<protein>
    <recommendedName>
        <fullName evidence="8">Ferric oxidoreductase domain-containing protein</fullName>
    </recommendedName>
</protein>
<evidence type="ECO:0000256" key="6">
    <source>
        <dbReference type="ARBA" id="ARBA00023136"/>
    </source>
</evidence>
<evidence type="ECO:0000256" key="4">
    <source>
        <dbReference type="ARBA" id="ARBA00022989"/>
    </source>
</evidence>
<evidence type="ECO:0000313" key="9">
    <source>
        <dbReference type="EMBL" id="SVA26314.1"/>
    </source>
</evidence>
<feature type="transmembrane region" description="Helical" evidence="7">
    <location>
        <begin position="81"/>
        <end position="104"/>
    </location>
</feature>
<feature type="transmembrane region" description="Helical" evidence="7">
    <location>
        <begin position="153"/>
        <end position="170"/>
    </location>
</feature>
<evidence type="ECO:0000256" key="2">
    <source>
        <dbReference type="ARBA" id="ARBA00022448"/>
    </source>
</evidence>
<feature type="domain" description="Ferric oxidoreductase" evidence="8">
    <location>
        <begin position="56"/>
        <end position="161"/>
    </location>
</feature>
<name>A0A381UEC1_9ZZZZ</name>
<dbReference type="PANTHER" id="PTHR36964">
    <property type="entry name" value="PROTEIN-METHIONINE-SULFOXIDE REDUCTASE HEME-BINDING SUBUNIT MSRQ"/>
    <property type="match status" value="1"/>
</dbReference>
<evidence type="ECO:0000259" key="8">
    <source>
        <dbReference type="Pfam" id="PF01794"/>
    </source>
</evidence>
<dbReference type="EMBL" id="UINC01006237">
    <property type="protein sequence ID" value="SVA26314.1"/>
    <property type="molecule type" value="Genomic_DNA"/>
</dbReference>
<keyword evidence="2" id="KW-0813">Transport</keyword>
<dbReference type="GO" id="GO:0010181">
    <property type="term" value="F:FMN binding"/>
    <property type="evidence" value="ECO:0007669"/>
    <property type="project" value="TreeGrafter"/>
</dbReference>
<dbReference type="GO" id="GO:0005886">
    <property type="term" value="C:plasma membrane"/>
    <property type="evidence" value="ECO:0007669"/>
    <property type="project" value="TreeGrafter"/>
</dbReference>